<dbReference type="STRING" id="7395.A0A1A9VW61"/>
<dbReference type="EnsemblMetazoa" id="GAUT049571-RA">
    <property type="protein sequence ID" value="GAUT049571-PA"/>
    <property type="gene ID" value="GAUT049571"/>
</dbReference>
<name>A0A1A9VW61_GLOAU</name>
<reference evidence="1" key="1">
    <citation type="submission" date="2020-05" db="UniProtKB">
        <authorList>
            <consortium name="EnsemblMetazoa"/>
        </authorList>
    </citation>
    <scope>IDENTIFICATION</scope>
    <source>
        <strain evidence="1">TTRI</strain>
    </source>
</reference>
<accession>A0A1A9VW61</accession>
<evidence type="ECO:0000313" key="2">
    <source>
        <dbReference type="Proteomes" id="UP000078200"/>
    </source>
</evidence>
<dbReference type="Gene3D" id="3.30.420.40">
    <property type="match status" value="2"/>
</dbReference>
<sequence>MIGMSETGPAELINFVFNAFPLDKQQMLADNIFITGGCSQLPGLKNRLLKQLQEIRPSKSIFSIKESQIPSLDGYFGARDVVNLNDCTKYFVTKLEYDENGSEYPKEYSLGNKYYSSERKK</sequence>
<dbReference type="AlphaFoldDB" id="A0A1A9VW61"/>
<dbReference type="SUPFAM" id="SSF53067">
    <property type="entry name" value="Actin-like ATPase domain"/>
    <property type="match status" value="1"/>
</dbReference>
<dbReference type="Pfam" id="PF00022">
    <property type="entry name" value="Actin"/>
    <property type="match status" value="1"/>
</dbReference>
<dbReference type="InterPro" id="IPR043129">
    <property type="entry name" value="ATPase_NBD"/>
</dbReference>
<protein>
    <submittedName>
        <fullName evidence="1">Uncharacterized protein</fullName>
    </submittedName>
</protein>
<keyword evidence="2" id="KW-1185">Reference proteome</keyword>
<evidence type="ECO:0000313" key="1">
    <source>
        <dbReference type="EnsemblMetazoa" id="GAUT049571-PA"/>
    </source>
</evidence>
<organism evidence="1 2">
    <name type="scientific">Glossina austeni</name>
    <name type="common">Savannah tsetse fly</name>
    <dbReference type="NCBI Taxonomy" id="7395"/>
    <lineage>
        <taxon>Eukaryota</taxon>
        <taxon>Metazoa</taxon>
        <taxon>Ecdysozoa</taxon>
        <taxon>Arthropoda</taxon>
        <taxon>Hexapoda</taxon>
        <taxon>Insecta</taxon>
        <taxon>Pterygota</taxon>
        <taxon>Neoptera</taxon>
        <taxon>Endopterygota</taxon>
        <taxon>Diptera</taxon>
        <taxon>Brachycera</taxon>
        <taxon>Muscomorpha</taxon>
        <taxon>Hippoboscoidea</taxon>
        <taxon>Glossinidae</taxon>
        <taxon>Glossina</taxon>
    </lineage>
</organism>
<dbReference type="Proteomes" id="UP000078200">
    <property type="component" value="Unassembled WGS sequence"/>
</dbReference>
<dbReference type="InterPro" id="IPR004000">
    <property type="entry name" value="Actin"/>
</dbReference>
<proteinExistence type="predicted"/>
<dbReference type="VEuPathDB" id="VectorBase:GAUT049571"/>